<protein>
    <submittedName>
        <fullName evidence="1">Uncharacterized protein</fullName>
    </submittedName>
</protein>
<evidence type="ECO:0000313" key="1">
    <source>
        <dbReference type="EMBL" id="MEC0271577.1"/>
    </source>
</evidence>
<name>A0AAW9N853_9BACI</name>
<sequence>MKKHVIKQRGTALKERKLTSKTTESFTIEYTLQEALDIFLRAKVAEGVRQRTLGEYV</sequence>
<dbReference type="RefSeq" id="WP_283866861.1">
    <property type="nucleotide sequence ID" value="NZ_JARNBH010000002.1"/>
</dbReference>
<comment type="caution">
    <text evidence="1">The sequence shown here is derived from an EMBL/GenBank/DDBJ whole genome shotgun (WGS) entry which is preliminary data.</text>
</comment>
<evidence type="ECO:0000313" key="2">
    <source>
        <dbReference type="Proteomes" id="UP001307168"/>
    </source>
</evidence>
<proteinExistence type="predicted"/>
<dbReference type="AlphaFoldDB" id="A0AAW9N853"/>
<gene>
    <name evidence="1" type="ORF">P4706_00590</name>
</gene>
<dbReference type="Proteomes" id="UP001307168">
    <property type="component" value="Unassembled WGS sequence"/>
</dbReference>
<reference evidence="1 2" key="1">
    <citation type="submission" date="2023-03" db="EMBL/GenBank/DDBJ databases">
        <title>Bacillus Genome Sequencing.</title>
        <authorList>
            <person name="Dunlap C."/>
        </authorList>
    </citation>
    <scope>NUCLEOTIDE SEQUENCE [LARGE SCALE GENOMIC DNA]</scope>
    <source>
        <strain evidence="1 2">B-41290</strain>
    </source>
</reference>
<keyword evidence="2" id="KW-1185">Reference proteome</keyword>
<dbReference type="EMBL" id="JARNBH010000002">
    <property type="protein sequence ID" value="MEC0271577.1"/>
    <property type="molecule type" value="Genomic_DNA"/>
</dbReference>
<accession>A0AAW9N853</accession>
<organism evidence="1 2">
    <name type="scientific">Peribacillus castrilensis</name>
    <dbReference type="NCBI Taxonomy" id="2897690"/>
    <lineage>
        <taxon>Bacteria</taxon>
        <taxon>Bacillati</taxon>
        <taxon>Bacillota</taxon>
        <taxon>Bacilli</taxon>
        <taxon>Bacillales</taxon>
        <taxon>Bacillaceae</taxon>
        <taxon>Peribacillus</taxon>
    </lineage>
</organism>